<dbReference type="Pfam" id="PF13521">
    <property type="entry name" value="AAA_28"/>
    <property type="match status" value="1"/>
</dbReference>
<sequence>MTASIVVFGSESTGKTTLTEALARHLDCAWSSEYVRDFWYANNGDIRACDLTRIAAGQIERMATARATAAQRAERYVLHDTDLLTHVLWVDLLFPGQCGDWVRETADLQARQPTLYLLCGIDIAWADDPQRCFSDARERASVQAYFRQALCDRRLPFVTISGSAAQREAQALAAINSHVQGMSS</sequence>
<feature type="domain" description="NadR/Ttd14 AAA" evidence="1">
    <location>
        <begin position="5"/>
        <end position="167"/>
    </location>
</feature>
<organism evidence="2 3">
    <name type="scientific">Salinisphaera japonica YTM-1</name>
    <dbReference type="NCBI Taxonomy" id="1209778"/>
    <lineage>
        <taxon>Bacteria</taxon>
        <taxon>Pseudomonadati</taxon>
        <taxon>Pseudomonadota</taxon>
        <taxon>Gammaproteobacteria</taxon>
        <taxon>Salinisphaerales</taxon>
        <taxon>Salinisphaeraceae</taxon>
        <taxon>Salinisphaera</taxon>
    </lineage>
</organism>
<comment type="caution">
    <text evidence="2">The sequence shown here is derived from an EMBL/GenBank/DDBJ whole genome shotgun (WGS) entry which is preliminary data.</text>
</comment>
<dbReference type="InParanoid" id="A0A423PMA7"/>
<evidence type="ECO:0000313" key="2">
    <source>
        <dbReference type="EMBL" id="ROO26631.1"/>
    </source>
</evidence>
<name>A0A423PMA7_9GAMM</name>
<dbReference type="InterPro" id="IPR052735">
    <property type="entry name" value="NAD_biosynth-regulator"/>
</dbReference>
<accession>A0A423PMA7</accession>
<dbReference type="Proteomes" id="UP000285310">
    <property type="component" value="Unassembled WGS sequence"/>
</dbReference>
<protein>
    <submittedName>
        <fullName evidence="2">NadR</fullName>
    </submittedName>
</protein>
<dbReference type="RefSeq" id="WP_123658722.1">
    <property type="nucleotide sequence ID" value="NZ_AYKG01000034.1"/>
</dbReference>
<dbReference type="SUPFAM" id="SSF52540">
    <property type="entry name" value="P-loop containing nucleoside triphosphate hydrolases"/>
    <property type="match status" value="1"/>
</dbReference>
<gene>
    <name evidence="2" type="ORF">SAJA_11230</name>
</gene>
<evidence type="ECO:0000259" key="1">
    <source>
        <dbReference type="Pfam" id="PF13521"/>
    </source>
</evidence>
<proteinExistence type="predicted"/>
<dbReference type="InterPro" id="IPR027417">
    <property type="entry name" value="P-loop_NTPase"/>
</dbReference>
<dbReference type="PANTHER" id="PTHR37512:SF1">
    <property type="entry name" value="NADR_TTD14 AAA DOMAIN-CONTAINING PROTEIN"/>
    <property type="match status" value="1"/>
</dbReference>
<reference evidence="2 3" key="1">
    <citation type="submission" date="2013-10" db="EMBL/GenBank/DDBJ databases">
        <title>Salinisphaera japonica YTM-1 Genome Sequencing.</title>
        <authorList>
            <person name="Lai Q."/>
            <person name="Li C."/>
            <person name="Shao Z."/>
        </authorList>
    </citation>
    <scope>NUCLEOTIDE SEQUENCE [LARGE SCALE GENOMIC DNA]</scope>
    <source>
        <strain evidence="2 3">YTM-1</strain>
    </source>
</reference>
<dbReference type="Gene3D" id="3.40.50.300">
    <property type="entry name" value="P-loop containing nucleotide triphosphate hydrolases"/>
    <property type="match status" value="1"/>
</dbReference>
<dbReference type="EMBL" id="AYKG01000034">
    <property type="protein sequence ID" value="ROO26631.1"/>
    <property type="molecule type" value="Genomic_DNA"/>
</dbReference>
<dbReference type="PANTHER" id="PTHR37512">
    <property type="entry name" value="TRIFUNCTIONAL NAD BIOSYNTHESIS/REGULATOR PROTEIN NADR"/>
    <property type="match status" value="1"/>
</dbReference>
<dbReference type="InterPro" id="IPR038727">
    <property type="entry name" value="NadR/Ttd14_AAA_dom"/>
</dbReference>
<evidence type="ECO:0000313" key="3">
    <source>
        <dbReference type="Proteomes" id="UP000285310"/>
    </source>
</evidence>
<keyword evidence="3" id="KW-1185">Reference proteome</keyword>
<dbReference type="AlphaFoldDB" id="A0A423PMA7"/>
<dbReference type="OrthoDB" id="7057953at2"/>